<evidence type="ECO:0000259" key="2">
    <source>
        <dbReference type="Pfam" id="PF08327"/>
    </source>
</evidence>
<dbReference type="EMBL" id="RBXR01000001">
    <property type="protein sequence ID" value="RKT69579.1"/>
    <property type="molecule type" value="Genomic_DNA"/>
</dbReference>
<dbReference type="CDD" id="cd08891">
    <property type="entry name" value="SRPBCC_CalC"/>
    <property type="match status" value="1"/>
</dbReference>
<dbReference type="Pfam" id="PF08327">
    <property type="entry name" value="AHSA1"/>
    <property type="match status" value="1"/>
</dbReference>
<name>A0A495X7P3_9PSEU</name>
<evidence type="ECO:0000313" key="3">
    <source>
        <dbReference type="EMBL" id="RKT69579.1"/>
    </source>
</evidence>
<accession>A0A495X7P3</accession>
<dbReference type="OrthoDB" id="268331at2"/>
<dbReference type="InterPro" id="IPR023393">
    <property type="entry name" value="START-like_dom_sf"/>
</dbReference>
<dbReference type="Proteomes" id="UP000272729">
    <property type="component" value="Unassembled WGS sequence"/>
</dbReference>
<dbReference type="RefSeq" id="WP_121221432.1">
    <property type="nucleotide sequence ID" value="NZ_JBIUBA010000057.1"/>
</dbReference>
<dbReference type="Gene3D" id="3.30.530.20">
    <property type="match status" value="1"/>
</dbReference>
<keyword evidence="4" id="KW-1185">Reference proteome</keyword>
<organism evidence="3 4">
    <name type="scientific">Saccharothrix variisporea</name>
    <dbReference type="NCBI Taxonomy" id="543527"/>
    <lineage>
        <taxon>Bacteria</taxon>
        <taxon>Bacillati</taxon>
        <taxon>Actinomycetota</taxon>
        <taxon>Actinomycetes</taxon>
        <taxon>Pseudonocardiales</taxon>
        <taxon>Pseudonocardiaceae</taxon>
        <taxon>Saccharothrix</taxon>
    </lineage>
</organism>
<dbReference type="InterPro" id="IPR013538">
    <property type="entry name" value="ASHA1/2-like_C"/>
</dbReference>
<feature type="domain" description="Activator of Hsp90 ATPase homologue 1/2-like C-terminal" evidence="2">
    <location>
        <begin position="12"/>
        <end position="150"/>
    </location>
</feature>
<dbReference type="SUPFAM" id="SSF55961">
    <property type="entry name" value="Bet v1-like"/>
    <property type="match status" value="1"/>
</dbReference>
<gene>
    <name evidence="3" type="ORF">DFJ66_2813</name>
</gene>
<dbReference type="AlphaFoldDB" id="A0A495X7P3"/>
<protein>
    <submittedName>
        <fullName evidence="3">Uncharacterized protein YndB with AHSA1/START domain</fullName>
    </submittedName>
</protein>
<sequence>MTEVRRSVTVAATPDRAFEVFVAKFGDWWPLSTHHIGTADAATAVIEPFEGGRWFERGVDGSECDWGAVLAYDPPARLLLSWHLDGGWSYDPDPSRASEVELTFEPSGDTTVVTLVHRHFDRHATDGDRIAERVAAEGGWGDLLQRFAAVV</sequence>
<evidence type="ECO:0000313" key="4">
    <source>
        <dbReference type="Proteomes" id="UP000272729"/>
    </source>
</evidence>
<evidence type="ECO:0000256" key="1">
    <source>
        <dbReference type="ARBA" id="ARBA00006817"/>
    </source>
</evidence>
<comment type="caution">
    <text evidence="3">The sequence shown here is derived from an EMBL/GenBank/DDBJ whole genome shotgun (WGS) entry which is preliminary data.</text>
</comment>
<reference evidence="3 4" key="1">
    <citation type="submission" date="2018-10" db="EMBL/GenBank/DDBJ databases">
        <title>Sequencing the genomes of 1000 actinobacteria strains.</title>
        <authorList>
            <person name="Klenk H.-P."/>
        </authorList>
    </citation>
    <scope>NUCLEOTIDE SEQUENCE [LARGE SCALE GENOMIC DNA]</scope>
    <source>
        <strain evidence="3 4">DSM 43911</strain>
    </source>
</reference>
<proteinExistence type="inferred from homology"/>
<comment type="similarity">
    <text evidence="1">Belongs to the AHA1 family.</text>
</comment>